<dbReference type="InterPro" id="IPR050960">
    <property type="entry name" value="AB_hydrolase_4_sf"/>
</dbReference>
<comment type="caution">
    <text evidence="4">The sequence shown here is derived from an EMBL/GenBank/DDBJ whole genome shotgun (WGS) entry which is preliminary data.</text>
</comment>
<dbReference type="Gene3D" id="3.40.50.1820">
    <property type="entry name" value="alpha/beta hydrolase"/>
    <property type="match status" value="1"/>
</dbReference>
<evidence type="ECO:0000256" key="2">
    <source>
        <dbReference type="PIRSR" id="PIRSR005211-1"/>
    </source>
</evidence>
<dbReference type="RefSeq" id="WP_131271411.1">
    <property type="nucleotide sequence ID" value="NZ_SJOA01000011.1"/>
</dbReference>
<protein>
    <submittedName>
        <fullName evidence="4">Alpha/beta fold hydrolase</fullName>
    </submittedName>
</protein>
<evidence type="ECO:0000259" key="3">
    <source>
        <dbReference type="Pfam" id="PF00561"/>
    </source>
</evidence>
<dbReference type="PANTHER" id="PTHR10794:SF93">
    <property type="entry name" value="SERINE AMINOPEPTIDASE S33 DOMAIN-CONTAINING PROTEIN"/>
    <property type="match status" value="1"/>
</dbReference>
<dbReference type="GO" id="GO:0034338">
    <property type="term" value="F:short-chain carboxylesterase activity"/>
    <property type="evidence" value="ECO:0007669"/>
    <property type="project" value="TreeGrafter"/>
</dbReference>
<evidence type="ECO:0000313" key="4">
    <source>
        <dbReference type="EMBL" id="TCB58582.1"/>
    </source>
</evidence>
<dbReference type="EMBL" id="SJOA01000011">
    <property type="protein sequence ID" value="TCB58582.1"/>
    <property type="molecule type" value="Genomic_DNA"/>
</dbReference>
<dbReference type="InterPro" id="IPR000073">
    <property type="entry name" value="AB_hydrolase_1"/>
</dbReference>
<dbReference type="PANTHER" id="PTHR10794">
    <property type="entry name" value="ABHYDROLASE DOMAIN-CONTAINING PROTEIN"/>
    <property type="match status" value="1"/>
</dbReference>
<gene>
    <name evidence="4" type="ORF">E0H85_09965</name>
</gene>
<keyword evidence="4" id="KW-0378">Hydrolase</keyword>
<dbReference type="Pfam" id="PF00561">
    <property type="entry name" value="Abhydrolase_1"/>
    <property type="match status" value="1"/>
</dbReference>
<dbReference type="OrthoDB" id="6794451at2"/>
<dbReference type="PIRSF" id="PIRSF005211">
    <property type="entry name" value="Ab_hydro_YheT"/>
    <property type="match status" value="1"/>
</dbReference>
<comment type="similarity">
    <text evidence="1">Belongs to the AB hydrolase superfamily. AB hydrolase 4 family.</text>
</comment>
<organism evidence="4 5">
    <name type="scientific">Acinetobacter terrae</name>
    <dbReference type="NCBI Taxonomy" id="2731247"/>
    <lineage>
        <taxon>Bacteria</taxon>
        <taxon>Pseudomonadati</taxon>
        <taxon>Pseudomonadota</taxon>
        <taxon>Gammaproteobacteria</taxon>
        <taxon>Moraxellales</taxon>
        <taxon>Moraxellaceae</taxon>
        <taxon>Acinetobacter</taxon>
        <taxon>Acinetobacter Taxon 24</taxon>
    </lineage>
</organism>
<dbReference type="InterPro" id="IPR012020">
    <property type="entry name" value="ABHD4"/>
</dbReference>
<dbReference type="AlphaFoldDB" id="A0A4R0ELG2"/>
<dbReference type="Proteomes" id="UP000291380">
    <property type="component" value="Unassembled WGS sequence"/>
</dbReference>
<sequence>MKFLVKKISLLAQEIVDQITGAEFPALYFHPEGEARQMLDVLPQLKQKYRPTPWLSNTHLHLMYFDLIKKKTIQLKYDAIEQLQMPDGGVTGIAWYGLDLPADTPTIILMHTLTGTPESMSELVRDLHRHTGWRVALCLRRGHANLPMPIPKISIFGSTDDLREQIQHIQTKFPDSPLYAVGSSAGTGLLVRYLGEEGEQTPFKAAFALCPGYDTEHGFKNVHPFYSKVMTKKLFKSFIYPYTTTWEKTTSLSEVLATKSLLEFQYCCFELAGYSSFEDYNQATNPILVFENVTIPLMILNAEDDPVCHIRNFDPYKEAIQQMSNIMVVTTKKGSHCGFYEGVNHTQSWSARLIADYLIAQHQ</sequence>
<evidence type="ECO:0000256" key="1">
    <source>
        <dbReference type="ARBA" id="ARBA00010884"/>
    </source>
</evidence>
<feature type="active site" description="Charge relay system" evidence="2">
    <location>
        <position position="305"/>
    </location>
</feature>
<proteinExistence type="inferred from homology"/>
<dbReference type="InterPro" id="IPR029058">
    <property type="entry name" value="AB_hydrolase_fold"/>
</dbReference>
<name>A0A4R0ELG2_9GAMM</name>
<dbReference type="GO" id="GO:0047372">
    <property type="term" value="F:monoacylglycerol lipase activity"/>
    <property type="evidence" value="ECO:0007669"/>
    <property type="project" value="TreeGrafter"/>
</dbReference>
<evidence type="ECO:0000313" key="5">
    <source>
        <dbReference type="Proteomes" id="UP000291380"/>
    </source>
</evidence>
<feature type="domain" description="AB hydrolase-1" evidence="3">
    <location>
        <begin position="105"/>
        <end position="342"/>
    </location>
</feature>
<accession>A0A4R0ELG2</accession>
<feature type="active site" description="Charge relay system" evidence="2">
    <location>
        <position position="184"/>
    </location>
</feature>
<feature type="active site" description="Charge relay system" evidence="2">
    <location>
        <position position="336"/>
    </location>
</feature>
<dbReference type="SUPFAM" id="SSF53474">
    <property type="entry name" value="alpha/beta-Hydrolases"/>
    <property type="match status" value="1"/>
</dbReference>
<reference evidence="4 5" key="1">
    <citation type="submission" date="2019-02" db="EMBL/GenBank/DDBJ databases">
        <title>High diversity of culturable Acinetobacter species in natural soil and water ecosystems.</title>
        <authorList>
            <person name="Radolfova-Krizova L."/>
            <person name="Nemec A."/>
        </authorList>
    </citation>
    <scope>NUCLEOTIDE SEQUENCE [LARGE SCALE GENOMIC DNA]</scope>
    <source>
        <strain evidence="4 5">ANC 4281</strain>
    </source>
</reference>